<dbReference type="InterPro" id="IPR001650">
    <property type="entry name" value="Helicase_C-like"/>
</dbReference>
<accession>A0A495RI19</accession>
<keyword evidence="1 7" id="KW-0963">Cytoplasm</keyword>
<feature type="domain" description="DEAD-box RNA helicase Q" evidence="12">
    <location>
        <begin position="9"/>
        <end position="37"/>
    </location>
</feature>
<evidence type="ECO:0000259" key="12">
    <source>
        <dbReference type="PROSITE" id="PS51195"/>
    </source>
</evidence>
<dbReference type="GO" id="GO:0005829">
    <property type="term" value="C:cytosol"/>
    <property type="evidence" value="ECO:0007669"/>
    <property type="project" value="TreeGrafter"/>
</dbReference>
<evidence type="ECO:0000256" key="7">
    <source>
        <dbReference type="HAMAP-Rule" id="MF_00661"/>
    </source>
</evidence>
<evidence type="ECO:0000256" key="8">
    <source>
        <dbReference type="PROSITE-ProRule" id="PRU00552"/>
    </source>
</evidence>
<evidence type="ECO:0000313" key="13">
    <source>
        <dbReference type="EMBL" id="RKS87075.1"/>
    </source>
</evidence>
<evidence type="ECO:0000256" key="4">
    <source>
        <dbReference type="ARBA" id="ARBA00022806"/>
    </source>
</evidence>
<organism evidence="13 14">
    <name type="scientific">Orbus hercynius</name>
    <dbReference type="NCBI Taxonomy" id="593135"/>
    <lineage>
        <taxon>Bacteria</taxon>
        <taxon>Pseudomonadati</taxon>
        <taxon>Pseudomonadota</taxon>
        <taxon>Gammaproteobacteria</taxon>
        <taxon>Orbales</taxon>
        <taxon>Orbaceae</taxon>
        <taxon>Orbus</taxon>
    </lineage>
</organism>
<dbReference type="RefSeq" id="WP_121143993.1">
    <property type="nucleotide sequence ID" value="NZ_RBWY01000001.1"/>
</dbReference>
<reference evidence="13 14" key="1">
    <citation type="submission" date="2018-10" db="EMBL/GenBank/DDBJ databases">
        <title>Genomic Encyclopedia of Type Strains, Phase IV (KMG-IV): sequencing the most valuable type-strain genomes for metagenomic binning, comparative biology and taxonomic classification.</title>
        <authorList>
            <person name="Goeker M."/>
        </authorList>
    </citation>
    <scope>NUCLEOTIDE SEQUENCE [LARGE SCALE GENOMIC DNA]</scope>
    <source>
        <strain evidence="13 14">DSM 22228</strain>
    </source>
</reference>
<comment type="subcellular location">
    <subcellularLocation>
        <location evidence="7">Cytoplasm</location>
    </subcellularLocation>
</comment>
<dbReference type="InterPro" id="IPR050079">
    <property type="entry name" value="DEAD_box_RNA_helicase"/>
</dbReference>
<protein>
    <recommendedName>
        <fullName evidence="7">ATP-dependent RNA helicase RhlB</fullName>
        <ecNumber evidence="7">3.6.4.13</ecNumber>
    </recommendedName>
</protein>
<dbReference type="OrthoDB" id="9805696at2"/>
<dbReference type="InterPro" id="IPR011545">
    <property type="entry name" value="DEAD/DEAH_box_helicase_dom"/>
</dbReference>
<dbReference type="AlphaFoldDB" id="A0A495RI19"/>
<comment type="subunit">
    <text evidence="7">Component of the RNA degradosome, which is a multiprotein complex involved in RNA processing and mRNA degradation.</text>
</comment>
<dbReference type="CDD" id="cd00268">
    <property type="entry name" value="DEADc"/>
    <property type="match status" value="1"/>
</dbReference>
<keyword evidence="5 7" id="KW-0067">ATP-binding</keyword>
<feature type="domain" description="Helicase C-terminal" evidence="11">
    <location>
        <begin position="245"/>
        <end position="390"/>
    </location>
</feature>
<dbReference type="EC" id="3.6.4.13" evidence="7"/>
<evidence type="ECO:0000256" key="9">
    <source>
        <dbReference type="SAM" id="MobiDB-lite"/>
    </source>
</evidence>
<dbReference type="EMBL" id="RBWY01000001">
    <property type="protein sequence ID" value="RKS87075.1"/>
    <property type="molecule type" value="Genomic_DNA"/>
</dbReference>
<evidence type="ECO:0000256" key="2">
    <source>
        <dbReference type="ARBA" id="ARBA00022741"/>
    </source>
</evidence>
<dbReference type="InterPro" id="IPR023554">
    <property type="entry name" value="RNA_helicase_ATP-dep_RhlB"/>
</dbReference>
<dbReference type="CDD" id="cd18787">
    <property type="entry name" value="SF2_C_DEAD"/>
    <property type="match status" value="1"/>
</dbReference>
<dbReference type="PROSITE" id="PS51194">
    <property type="entry name" value="HELICASE_CTER"/>
    <property type="match status" value="1"/>
</dbReference>
<dbReference type="InterPro" id="IPR000629">
    <property type="entry name" value="RNA-helicase_DEAD-box_CS"/>
</dbReference>
<dbReference type="PROSITE" id="PS51192">
    <property type="entry name" value="HELICASE_ATP_BIND_1"/>
    <property type="match status" value="1"/>
</dbReference>
<dbReference type="Gene3D" id="3.40.50.300">
    <property type="entry name" value="P-loop containing nucleotide triphosphate hydrolases"/>
    <property type="match status" value="2"/>
</dbReference>
<keyword evidence="2 7" id="KW-0547">Nucleotide-binding</keyword>
<keyword evidence="14" id="KW-1185">Reference proteome</keyword>
<dbReference type="InterPro" id="IPR044742">
    <property type="entry name" value="DEAD/DEAH_RhlB"/>
</dbReference>
<dbReference type="InterPro" id="IPR014014">
    <property type="entry name" value="RNA_helicase_DEAD_Q_motif"/>
</dbReference>
<feature type="domain" description="Helicase ATP-binding" evidence="10">
    <location>
        <begin position="40"/>
        <end position="219"/>
    </location>
</feature>
<evidence type="ECO:0000256" key="5">
    <source>
        <dbReference type="ARBA" id="ARBA00022840"/>
    </source>
</evidence>
<dbReference type="FunFam" id="3.40.50.300:FF:000312">
    <property type="entry name" value="ATP-dependent RNA helicase RhlB"/>
    <property type="match status" value="1"/>
</dbReference>
<keyword evidence="4 7" id="KW-0347">Helicase</keyword>
<dbReference type="Pfam" id="PF00270">
    <property type="entry name" value="DEAD"/>
    <property type="match status" value="1"/>
</dbReference>
<keyword evidence="3 7" id="KW-0378">Hydrolase</keyword>
<evidence type="ECO:0000256" key="1">
    <source>
        <dbReference type="ARBA" id="ARBA00022490"/>
    </source>
</evidence>
<feature type="compositionally biased region" description="Basic residues" evidence="9">
    <location>
        <begin position="406"/>
        <end position="415"/>
    </location>
</feature>
<gene>
    <name evidence="7" type="primary">rhlB</name>
    <name evidence="13" type="ORF">DES39_0286</name>
</gene>
<dbReference type="GO" id="GO:0016887">
    <property type="term" value="F:ATP hydrolysis activity"/>
    <property type="evidence" value="ECO:0007669"/>
    <property type="project" value="RHEA"/>
</dbReference>
<feature type="region of interest" description="Disordered" evidence="9">
    <location>
        <begin position="390"/>
        <end position="415"/>
    </location>
</feature>
<dbReference type="GO" id="GO:0003723">
    <property type="term" value="F:RNA binding"/>
    <property type="evidence" value="ECO:0007669"/>
    <property type="project" value="UniProtKB-UniRule"/>
</dbReference>
<proteinExistence type="inferred from homology"/>
<evidence type="ECO:0000313" key="14">
    <source>
        <dbReference type="Proteomes" id="UP000278542"/>
    </source>
</evidence>
<dbReference type="GO" id="GO:0005524">
    <property type="term" value="F:ATP binding"/>
    <property type="evidence" value="ECO:0007669"/>
    <property type="project" value="UniProtKB-UniRule"/>
</dbReference>
<dbReference type="InterPro" id="IPR014001">
    <property type="entry name" value="Helicase_ATP-bd"/>
</dbReference>
<dbReference type="Proteomes" id="UP000278542">
    <property type="component" value="Unassembled WGS sequence"/>
</dbReference>
<sequence>MTQSYLTKTSFDQFELNPLVLSALHKNGFHYCTPIQEKSLHHTTKGLDIAGQGQTGTGKTIAFLTATFNYLLNHQPIENHQKNQPRAIILAPTRELAVQIHHDAQILAAETGLHLGLAFGGDGYDKQLKVIAEGVDILIATTGRLIDYAKQKYINLDAVQVVVLDEADRMFDLGFIRDIRWLFRQMVPAKKRFTMLFSATLSHNVRELAFEYMNEPQYIEVEPEQKIGHRIKEELFFPSNEEKLPLLQTLIEEEWPERAIIFANTKVTCDKIWRHLVADGHRVGLLNGDIAQKKRLTVLEKFTQGELDILVATDVAARGLHIPHVTHVFNYDLPDDCDDYRHRIGRTGRAGDDGVSISFACDRYSHNLPGIENVIGHSIPVSHYDSSALLSDLPKPKAPRPFNNGRRTKKPMNKA</sequence>
<dbReference type="SMART" id="SM00490">
    <property type="entry name" value="HELICc"/>
    <property type="match status" value="1"/>
</dbReference>
<dbReference type="SUPFAM" id="SSF52540">
    <property type="entry name" value="P-loop containing nucleoside triphosphate hydrolases"/>
    <property type="match status" value="1"/>
</dbReference>
<evidence type="ECO:0000256" key="3">
    <source>
        <dbReference type="ARBA" id="ARBA00022801"/>
    </source>
</evidence>
<comment type="caution">
    <text evidence="13">The sequence shown here is derived from an EMBL/GenBank/DDBJ whole genome shotgun (WGS) entry which is preliminary data.</text>
</comment>
<comment type="catalytic activity">
    <reaction evidence="7">
        <text>ATP + H2O = ADP + phosphate + H(+)</text>
        <dbReference type="Rhea" id="RHEA:13065"/>
        <dbReference type="ChEBI" id="CHEBI:15377"/>
        <dbReference type="ChEBI" id="CHEBI:15378"/>
        <dbReference type="ChEBI" id="CHEBI:30616"/>
        <dbReference type="ChEBI" id="CHEBI:43474"/>
        <dbReference type="ChEBI" id="CHEBI:456216"/>
        <dbReference type="EC" id="3.6.4.13"/>
    </reaction>
</comment>
<comment type="function">
    <text evidence="7">DEAD-box RNA helicase involved in RNA degradation. Has RNA-dependent ATPase activity and unwinds double-stranded RNA.</text>
</comment>
<comment type="similarity">
    <text evidence="7">Belongs to the DEAD box helicase family. RhlB subfamily.</text>
</comment>
<dbReference type="PANTHER" id="PTHR47959">
    <property type="entry name" value="ATP-DEPENDENT RNA HELICASE RHLE-RELATED"/>
    <property type="match status" value="1"/>
</dbReference>
<dbReference type="PANTHER" id="PTHR47959:SF10">
    <property type="entry name" value="ATP-DEPENDENT RNA HELICASE RHLB"/>
    <property type="match status" value="1"/>
</dbReference>
<dbReference type="SMART" id="SM00487">
    <property type="entry name" value="DEXDc"/>
    <property type="match status" value="1"/>
</dbReference>
<dbReference type="NCBIfam" id="NF003419">
    <property type="entry name" value="PRK04837.1"/>
    <property type="match status" value="1"/>
</dbReference>
<dbReference type="Pfam" id="PF00271">
    <property type="entry name" value="Helicase_C"/>
    <property type="match status" value="1"/>
</dbReference>
<keyword evidence="6 7" id="KW-0694">RNA-binding</keyword>
<dbReference type="GO" id="GO:0006401">
    <property type="term" value="P:RNA catabolic process"/>
    <property type="evidence" value="ECO:0007669"/>
    <property type="project" value="UniProtKB-UniRule"/>
</dbReference>
<evidence type="ECO:0000256" key="6">
    <source>
        <dbReference type="ARBA" id="ARBA00022884"/>
    </source>
</evidence>
<name>A0A495RI19_9GAMM</name>
<evidence type="ECO:0000259" key="10">
    <source>
        <dbReference type="PROSITE" id="PS51192"/>
    </source>
</evidence>
<dbReference type="HAMAP" id="MF_00661">
    <property type="entry name" value="DEAD_helicase_RhlB"/>
    <property type="match status" value="1"/>
</dbReference>
<feature type="short sequence motif" description="Q motif" evidence="8">
    <location>
        <begin position="9"/>
        <end position="37"/>
    </location>
</feature>
<dbReference type="PROSITE" id="PS00039">
    <property type="entry name" value="DEAD_ATP_HELICASE"/>
    <property type="match status" value="1"/>
</dbReference>
<dbReference type="GO" id="GO:0003724">
    <property type="term" value="F:RNA helicase activity"/>
    <property type="evidence" value="ECO:0007669"/>
    <property type="project" value="UniProtKB-UniRule"/>
</dbReference>
<evidence type="ECO:0000259" key="11">
    <source>
        <dbReference type="PROSITE" id="PS51194"/>
    </source>
</evidence>
<dbReference type="PROSITE" id="PS51195">
    <property type="entry name" value="Q_MOTIF"/>
    <property type="match status" value="1"/>
</dbReference>
<dbReference type="InterPro" id="IPR027417">
    <property type="entry name" value="P-loop_NTPase"/>
</dbReference>